<dbReference type="InterPro" id="IPR015915">
    <property type="entry name" value="Kelch-typ_b-propeller"/>
</dbReference>
<gene>
    <name evidence="2" type="ORF">BC938DRAFT_480643</name>
</gene>
<accession>A0A433QI23</accession>
<protein>
    <submittedName>
        <fullName evidence="2">Uncharacterized protein</fullName>
    </submittedName>
</protein>
<dbReference type="Gene3D" id="2.120.10.80">
    <property type="entry name" value="Kelch-type beta propeller"/>
    <property type="match status" value="1"/>
</dbReference>
<feature type="non-terminal residue" evidence="2">
    <location>
        <position position="1"/>
    </location>
</feature>
<keyword evidence="1" id="KW-1133">Transmembrane helix</keyword>
<organism evidence="2 3">
    <name type="scientific">Jimgerdemannia flammicorona</name>
    <dbReference type="NCBI Taxonomy" id="994334"/>
    <lineage>
        <taxon>Eukaryota</taxon>
        <taxon>Fungi</taxon>
        <taxon>Fungi incertae sedis</taxon>
        <taxon>Mucoromycota</taxon>
        <taxon>Mucoromycotina</taxon>
        <taxon>Endogonomycetes</taxon>
        <taxon>Endogonales</taxon>
        <taxon>Endogonaceae</taxon>
        <taxon>Jimgerdemannia</taxon>
    </lineage>
</organism>
<keyword evidence="3" id="KW-1185">Reference proteome</keyword>
<dbReference type="AlphaFoldDB" id="A0A433QI23"/>
<dbReference type="EMBL" id="RBNJ01005144">
    <property type="protein sequence ID" value="RUS29457.1"/>
    <property type="molecule type" value="Genomic_DNA"/>
</dbReference>
<keyword evidence="1" id="KW-0812">Transmembrane</keyword>
<comment type="caution">
    <text evidence="2">The sequence shown here is derived from an EMBL/GenBank/DDBJ whole genome shotgun (WGS) entry which is preliminary data.</text>
</comment>
<proteinExistence type="predicted"/>
<evidence type="ECO:0000313" key="2">
    <source>
        <dbReference type="EMBL" id="RUS29457.1"/>
    </source>
</evidence>
<reference evidence="2 3" key="1">
    <citation type="journal article" date="2018" name="New Phytol.">
        <title>Phylogenomics of Endogonaceae and evolution of mycorrhizas within Mucoromycota.</title>
        <authorList>
            <person name="Chang Y."/>
            <person name="Desiro A."/>
            <person name="Na H."/>
            <person name="Sandor L."/>
            <person name="Lipzen A."/>
            <person name="Clum A."/>
            <person name="Barry K."/>
            <person name="Grigoriev I.V."/>
            <person name="Martin F.M."/>
            <person name="Stajich J.E."/>
            <person name="Smith M.E."/>
            <person name="Bonito G."/>
            <person name="Spatafora J.W."/>
        </authorList>
    </citation>
    <scope>NUCLEOTIDE SEQUENCE [LARGE SCALE GENOMIC DNA]</scope>
    <source>
        <strain evidence="2 3">AD002</strain>
    </source>
</reference>
<evidence type="ECO:0000256" key="1">
    <source>
        <dbReference type="SAM" id="Phobius"/>
    </source>
</evidence>
<name>A0A433QI23_9FUNG</name>
<dbReference type="SUPFAM" id="SSF117281">
    <property type="entry name" value="Kelch motif"/>
    <property type="match status" value="1"/>
</dbReference>
<feature type="non-terminal residue" evidence="2">
    <location>
        <position position="211"/>
    </location>
</feature>
<sequence>STHQFSTSPLPSHTTAHDDKIIIQGGDLGRLVGVSGIADIGELDMKASNLSWYVPSTTGTAPSQRVAHSAVMVGTIAFILFGQINNNTVDNNIYALDTNTWTWLQTYYPSHLEYSNTGNIYQNSNTMPELVIPIYIIIIVSGGVALFLIAGIVYFIIRRKSSRAPATADAARASTGTIFHDVPHTPAKYENIPQRYSTVNMTSNTTVSPYI</sequence>
<evidence type="ECO:0000313" key="3">
    <source>
        <dbReference type="Proteomes" id="UP000274822"/>
    </source>
</evidence>
<dbReference type="Proteomes" id="UP000274822">
    <property type="component" value="Unassembled WGS sequence"/>
</dbReference>
<feature type="transmembrane region" description="Helical" evidence="1">
    <location>
        <begin position="132"/>
        <end position="157"/>
    </location>
</feature>
<keyword evidence="1" id="KW-0472">Membrane</keyword>